<dbReference type="KEGG" id="vta:B1476"/>
<keyword evidence="1" id="KW-0472">Membrane</keyword>
<evidence type="ECO:0000313" key="3">
    <source>
        <dbReference type="EMBL" id="SON53087.1"/>
    </source>
</evidence>
<dbReference type="Pfam" id="PF14020">
    <property type="entry name" value="DUF4236"/>
    <property type="match status" value="1"/>
</dbReference>
<keyword evidence="1" id="KW-0812">Transmembrane</keyword>
<sequence length="102" mass="10926">MRFRKRIKIAPGLHINLNWSSKKGVTTSASVGVPGANVNIGKTKEGVGLKRGTVGLPGSGFSHQVNLDNSNQTIQVQPKQSGNIWKYVSILLAAMLLINIFG</sequence>
<reference evidence="3 4" key="1">
    <citation type="submission" date="2017-10" db="EMBL/GenBank/DDBJ databases">
        <authorList>
            <person name="Banno H."/>
            <person name="Chua N.-H."/>
        </authorList>
    </citation>
    <scope>NUCLEOTIDE SEQUENCE [LARGE SCALE GENOMIC DNA]</scope>
    <source>
        <strain evidence="3">Vibrio tapetis CECT4600</strain>
    </source>
</reference>
<protein>
    <submittedName>
        <fullName evidence="3">Bacterial SH3 domain protein</fullName>
    </submittedName>
</protein>
<name>A0A2N8ZMI5_9VIBR</name>
<dbReference type="AlphaFoldDB" id="A0A2N8ZMI5"/>
<dbReference type="OrthoDB" id="983149at2"/>
<dbReference type="EMBL" id="LT960612">
    <property type="protein sequence ID" value="SON53087.1"/>
    <property type="molecule type" value="Genomic_DNA"/>
</dbReference>
<organism evidence="3 4">
    <name type="scientific">Vibrio tapetis subsp. tapetis</name>
    <dbReference type="NCBI Taxonomy" id="1671868"/>
    <lineage>
        <taxon>Bacteria</taxon>
        <taxon>Pseudomonadati</taxon>
        <taxon>Pseudomonadota</taxon>
        <taxon>Gammaproteobacteria</taxon>
        <taxon>Vibrionales</taxon>
        <taxon>Vibrionaceae</taxon>
        <taxon>Vibrio</taxon>
    </lineage>
</organism>
<gene>
    <name evidence="3" type="ORF">VTAP4600_B1476</name>
</gene>
<evidence type="ECO:0000259" key="2">
    <source>
        <dbReference type="Pfam" id="PF14020"/>
    </source>
</evidence>
<feature type="transmembrane region" description="Helical" evidence="1">
    <location>
        <begin position="84"/>
        <end position="101"/>
    </location>
</feature>
<evidence type="ECO:0000313" key="4">
    <source>
        <dbReference type="Proteomes" id="UP000235828"/>
    </source>
</evidence>
<proteinExistence type="predicted"/>
<dbReference type="InterPro" id="IPR025330">
    <property type="entry name" value="DUF4236"/>
</dbReference>
<evidence type="ECO:0000256" key="1">
    <source>
        <dbReference type="SAM" id="Phobius"/>
    </source>
</evidence>
<dbReference type="RefSeq" id="WP_102525172.1">
    <property type="nucleotide sequence ID" value="NZ_LT960612.1"/>
</dbReference>
<keyword evidence="1" id="KW-1133">Transmembrane helix</keyword>
<keyword evidence="4" id="KW-1185">Reference proteome</keyword>
<accession>A0A2N8ZMI5</accession>
<feature type="domain" description="DUF4236" evidence="2">
    <location>
        <begin position="1"/>
        <end position="62"/>
    </location>
</feature>
<dbReference type="Proteomes" id="UP000235828">
    <property type="component" value="Chromosome B"/>
</dbReference>